<gene>
    <name evidence="1" type="ORF">DPMN_032233</name>
</gene>
<proteinExistence type="predicted"/>
<dbReference type="AlphaFoldDB" id="A0A9D4M1G0"/>
<dbReference type="EMBL" id="JAIWYP010000002">
    <property type="protein sequence ID" value="KAH3869075.1"/>
    <property type="molecule type" value="Genomic_DNA"/>
</dbReference>
<evidence type="ECO:0000313" key="2">
    <source>
        <dbReference type="Proteomes" id="UP000828390"/>
    </source>
</evidence>
<dbReference type="Proteomes" id="UP000828390">
    <property type="component" value="Unassembled WGS sequence"/>
</dbReference>
<sequence>MALHLSADKETLVCPDCGEKFRFMYSLMAHIRFRCTCSRGSYSISPHSKTKTPVRISRASHMDQEGVERKVTENVNTNRSVKRKLDSEESFDTDNNEPSINVTLFEISKKTIIFPISNKNHRFQKIEVIQLISVVHSGKLKSSRFLEPHL</sequence>
<reference evidence="1" key="1">
    <citation type="journal article" date="2019" name="bioRxiv">
        <title>The Genome of the Zebra Mussel, Dreissena polymorpha: A Resource for Invasive Species Research.</title>
        <authorList>
            <person name="McCartney M.A."/>
            <person name="Auch B."/>
            <person name="Kono T."/>
            <person name="Mallez S."/>
            <person name="Zhang Y."/>
            <person name="Obille A."/>
            <person name="Becker A."/>
            <person name="Abrahante J.E."/>
            <person name="Garbe J."/>
            <person name="Badalamenti J.P."/>
            <person name="Herman A."/>
            <person name="Mangelson H."/>
            <person name="Liachko I."/>
            <person name="Sullivan S."/>
            <person name="Sone E.D."/>
            <person name="Koren S."/>
            <person name="Silverstein K.A.T."/>
            <person name="Beckman K.B."/>
            <person name="Gohl D.M."/>
        </authorList>
    </citation>
    <scope>NUCLEOTIDE SEQUENCE</scope>
    <source>
        <strain evidence="1">Duluth1</strain>
        <tissue evidence="1">Whole animal</tissue>
    </source>
</reference>
<reference evidence="1" key="2">
    <citation type="submission" date="2020-11" db="EMBL/GenBank/DDBJ databases">
        <authorList>
            <person name="McCartney M.A."/>
            <person name="Auch B."/>
            <person name="Kono T."/>
            <person name="Mallez S."/>
            <person name="Becker A."/>
            <person name="Gohl D.M."/>
            <person name="Silverstein K.A.T."/>
            <person name="Koren S."/>
            <person name="Bechman K.B."/>
            <person name="Herman A."/>
            <person name="Abrahante J.E."/>
            <person name="Garbe J."/>
        </authorList>
    </citation>
    <scope>NUCLEOTIDE SEQUENCE</scope>
    <source>
        <strain evidence="1">Duluth1</strain>
        <tissue evidence="1">Whole animal</tissue>
    </source>
</reference>
<evidence type="ECO:0008006" key="3">
    <source>
        <dbReference type="Google" id="ProtNLM"/>
    </source>
</evidence>
<evidence type="ECO:0000313" key="1">
    <source>
        <dbReference type="EMBL" id="KAH3869075.1"/>
    </source>
</evidence>
<comment type="caution">
    <text evidence="1">The sequence shown here is derived from an EMBL/GenBank/DDBJ whole genome shotgun (WGS) entry which is preliminary data.</text>
</comment>
<keyword evidence="2" id="KW-1185">Reference proteome</keyword>
<accession>A0A9D4M1G0</accession>
<protein>
    <recommendedName>
        <fullName evidence="3">C2H2-type domain-containing protein</fullName>
    </recommendedName>
</protein>
<organism evidence="1 2">
    <name type="scientific">Dreissena polymorpha</name>
    <name type="common">Zebra mussel</name>
    <name type="synonym">Mytilus polymorpha</name>
    <dbReference type="NCBI Taxonomy" id="45954"/>
    <lineage>
        <taxon>Eukaryota</taxon>
        <taxon>Metazoa</taxon>
        <taxon>Spiralia</taxon>
        <taxon>Lophotrochozoa</taxon>
        <taxon>Mollusca</taxon>
        <taxon>Bivalvia</taxon>
        <taxon>Autobranchia</taxon>
        <taxon>Heteroconchia</taxon>
        <taxon>Euheterodonta</taxon>
        <taxon>Imparidentia</taxon>
        <taxon>Neoheterodontei</taxon>
        <taxon>Myida</taxon>
        <taxon>Dreissenoidea</taxon>
        <taxon>Dreissenidae</taxon>
        <taxon>Dreissena</taxon>
    </lineage>
</organism>
<name>A0A9D4M1G0_DREPO</name>